<evidence type="ECO:0000256" key="1">
    <source>
        <dbReference type="SAM" id="MobiDB-lite"/>
    </source>
</evidence>
<name>A0A2T7A764_TUBBO</name>
<organism evidence="2 3">
    <name type="scientific">Tuber borchii</name>
    <name type="common">White truffle</name>
    <dbReference type="NCBI Taxonomy" id="42251"/>
    <lineage>
        <taxon>Eukaryota</taxon>
        <taxon>Fungi</taxon>
        <taxon>Dikarya</taxon>
        <taxon>Ascomycota</taxon>
        <taxon>Pezizomycotina</taxon>
        <taxon>Pezizomycetes</taxon>
        <taxon>Pezizales</taxon>
        <taxon>Tuberaceae</taxon>
        <taxon>Tuber</taxon>
    </lineage>
</organism>
<feature type="region of interest" description="Disordered" evidence="1">
    <location>
        <begin position="1"/>
        <end position="29"/>
    </location>
</feature>
<gene>
    <name evidence="2" type="ORF">B9Z19DRAFT_1060932</name>
</gene>
<evidence type="ECO:0000313" key="3">
    <source>
        <dbReference type="Proteomes" id="UP000244722"/>
    </source>
</evidence>
<sequence>MAHPVSQRQVPQVSVNSLARAEGHPSARYRIPVAKESTLGEYDMGGMPACRKGLILIPRVKSEDLASLSKEAMEDIKKRGMVVIKNVLPEKESLTMKEWLKEHIKRNSWAKDFPSLQLRSLLKDRKHNLPR</sequence>
<reference evidence="2 3" key="1">
    <citation type="submission" date="2017-04" db="EMBL/GenBank/DDBJ databases">
        <title>Draft genome sequence of Tuber borchii Vittad., a whitish edible truffle.</title>
        <authorList>
            <consortium name="DOE Joint Genome Institute"/>
            <person name="Murat C."/>
            <person name="Kuo A."/>
            <person name="Barry K.W."/>
            <person name="Clum A."/>
            <person name="Dockter R.B."/>
            <person name="Fauchery L."/>
            <person name="Iotti M."/>
            <person name="Kohler A."/>
            <person name="Labutti K."/>
            <person name="Lindquist E.A."/>
            <person name="Lipzen A."/>
            <person name="Ohm R.A."/>
            <person name="Wang M."/>
            <person name="Grigoriev I.V."/>
            <person name="Zambonelli A."/>
            <person name="Martin F.M."/>
        </authorList>
    </citation>
    <scope>NUCLEOTIDE SEQUENCE [LARGE SCALE GENOMIC DNA]</scope>
    <source>
        <strain evidence="2 3">Tbo3840</strain>
    </source>
</reference>
<proteinExistence type="predicted"/>
<dbReference type="EMBL" id="NESQ01000010">
    <property type="protein sequence ID" value="PUU83540.1"/>
    <property type="molecule type" value="Genomic_DNA"/>
</dbReference>
<dbReference type="STRING" id="42251.A0A2T7A764"/>
<protein>
    <submittedName>
        <fullName evidence="2">Uncharacterized protein</fullName>
    </submittedName>
</protein>
<dbReference type="AlphaFoldDB" id="A0A2T7A764"/>
<dbReference type="SUPFAM" id="SSF51197">
    <property type="entry name" value="Clavaminate synthase-like"/>
    <property type="match status" value="1"/>
</dbReference>
<dbReference type="Gene3D" id="2.60.120.330">
    <property type="entry name" value="B-lactam Antibiotic, Isopenicillin N Synthase, Chain"/>
    <property type="match status" value="1"/>
</dbReference>
<dbReference type="Proteomes" id="UP000244722">
    <property type="component" value="Unassembled WGS sequence"/>
</dbReference>
<evidence type="ECO:0000313" key="2">
    <source>
        <dbReference type="EMBL" id="PUU83540.1"/>
    </source>
</evidence>
<dbReference type="Pfam" id="PF07350">
    <property type="entry name" value="Gig2-like"/>
    <property type="match status" value="1"/>
</dbReference>
<keyword evidence="3" id="KW-1185">Reference proteome</keyword>
<dbReference type="InterPro" id="IPR027443">
    <property type="entry name" value="IPNS-like_sf"/>
</dbReference>
<feature type="compositionally biased region" description="Low complexity" evidence="1">
    <location>
        <begin position="1"/>
        <end position="15"/>
    </location>
</feature>
<dbReference type="OrthoDB" id="8249012at2759"/>
<comment type="caution">
    <text evidence="2">The sequence shown here is derived from an EMBL/GenBank/DDBJ whole genome shotgun (WGS) entry which is preliminary data.</text>
</comment>
<dbReference type="InterPro" id="IPR010856">
    <property type="entry name" value="Gig2-like"/>
</dbReference>
<accession>A0A2T7A764</accession>